<sequence length="470" mass="51266">MHHRASKAKEHKKETAKGTMYSPLTKSKSGSFKKDREVKTVTLLQGVALIIGVMIGSGIFVSPRYVLEKSGSIGMMIVVWILCGMIALLGSLCYCELGAMIQESGGEYIYIKEAYGHLVAFLVSWTVILVLKPASIAIICMGFAYYSCLPFLPEETSEEPTLLVKFIAMICIIVLTVINCISTKLGAQTQVLFTSMKLLAVGLVVIIGAYNLATGHTQNFQNVFKGTSRDPGQLVHAFYSGLWAFDGWNALNYVAGDLQNPAKNLPRAMLMALPLVTLCYVLVNIAYLSVLTPAEIISSSAVAVSFGEKLNPVFLAVMPLLVACSCFGAANGSVFTNSKVVCAAAKENHMPSFLASINSHLKMPIYAVSFPSCIAILLLIPSNLESLISCFSFAAWLFYGGTISSLLVLRYKLPNKHRPYKVWTIIPVLMVMVALYLVIAPFVEKPKPSLIALAYILSGIPFYYIFARKK</sequence>
<feature type="transmembrane region" description="Helical" evidence="20">
    <location>
        <begin position="363"/>
        <end position="380"/>
    </location>
</feature>
<evidence type="ECO:0000313" key="22">
    <source>
        <dbReference type="Proteomes" id="UP000887567"/>
    </source>
</evidence>
<protein>
    <recommendedName>
        <fullName evidence="15">b(0,+)-type amino acid transporter 1</fullName>
    </recommendedName>
    <alternativeName>
        <fullName evidence="16">Glycoprotein-associated amino acid transporter b0,+AT1</fullName>
    </alternativeName>
    <alternativeName>
        <fullName evidence="17">Solute carrier family 7 member 9</fullName>
    </alternativeName>
</protein>
<keyword evidence="5" id="KW-0597">Phosphoprotein</keyword>
<comment type="catalytic activity">
    <reaction evidence="11">
        <text>L-cystine(out) + L-arginine(in) = L-cystine(in) + L-arginine(out)</text>
        <dbReference type="Rhea" id="RHEA:71075"/>
        <dbReference type="ChEBI" id="CHEBI:32682"/>
        <dbReference type="ChEBI" id="CHEBI:35491"/>
    </reaction>
    <physiologicalReaction direction="left-to-right" evidence="11">
        <dbReference type="Rhea" id="RHEA:71076"/>
    </physiologicalReaction>
</comment>
<dbReference type="Pfam" id="PF13520">
    <property type="entry name" value="AA_permease_2"/>
    <property type="match status" value="1"/>
</dbReference>
<evidence type="ECO:0000256" key="19">
    <source>
        <dbReference type="SAM" id="MobiDB-lite"/>
    </source>
</evidence>
<evidence type="ECO:0000256" key="11">
    <source>
        <dbReference type="ARBA" id="ARBA00051814"/>
    </source>
</evidence>
<dbReference type="GeneID" id="110244655"/>
<proteinExistence type="inferred from homology"/>
<feature type="transmembrane region" description="Helical" evidence="20">
    <location>
        <begin position="237"/>
        <end position="256"/>
    </location>
</feature>
<keyword evidence="3" id="KW-0813">Transport</keyword>
<dbReference type="Proteomes" id="UP000887567">
    <property type="component" value="Unplaced"/>
</dbReference>
<dbReference type="EnsemblMetazoa" id="XM_021050867.2">
    <property type="protein sequence ID" value="XP_020906526.1"/>
    <property type="gene ID" value="LOC110244655"/>
</dbReference>
<dbReference type="FunFam" id="1.20.1740.10:FF:000015">
    <property type="entry name" value="B(0,+)-type amino acid transporter 1"/>
    <property type="match status" value="1"/>
</dbReference>
<comment type="catalytic activity">
    <reaction evidence="14">
        <text>L-leucine(out) + L-arginine(in) = L-leucine(in) + L-arginine(out)</text>
        <dbReference type="Rhea" id="RHEA:71059"/>
        <dbReference type="ChEBI" id="CHEBI:32682"/>
        <dbReference type="ChEBI" id="CHEBI:57427"/>
    </reaction>
    <physiologicalReaction direction="left-to-right" evidence="14">
        <dbReference type="Rhea" id="RHEA:71060"/>
    </physiologicalReaction>
</comment>
<feature type="transmembrane region" description="Helical" evidence="20">
    <location>
        <begin position="73"/>
        <end position="97"/>
    </location>
</feature>
<comment type="subcellular location">
    <subcellularLocation>
        <location evidence="1">Apical cell membrane</location>
        <topology evidence="1">Multi-pass membrane protein</topology>
    </subcellularLocation>
</comment>
<comment type="catalytic activity">
    <reaction evidence="12">
        <text>L-histidine(out) + L-arginine(in) = L-histidine(in) + L-arginine(out)</text>
        <dbReference type="Rhea" id="RHEA:71063"/>
        <dbReference type="ChEBI" id="CHEBI:32682"/>
        <dbReference type="ChEBI" id="CHEBI:57595"/>
    </reaction>
    <physiologicalReaction direction="left-to-right" evidence="12">
        <dbReference type="Rhea" id="RHEA:71064"/>
    </physiologicalReaction>
</comment>
<dbReference type="OMA" id="AGGFNTY"/>
<evidence type="ECO:0000256" key="18">
    <source>
        <dbReference type="ARBA" id="ARBA00093193"/>
    </source>
</evidence>
<organism evidence="21 22">
    <name type="scientific">Exaiptasia diaphana</name>
    <name type="common">Tropical sea anemone</name>
    <name type="synonym">Aiptasia pulchella</name>
    <dbReference type="NCBI Taxonomy" id="2652724"/>
    <lineage>
        <taxon>Eukaryota</taxon>
        <taxon>Metazoa</taxon>
        <taxon>Cnidaria</taxon>
        <taxon>Anthozoa</taxon>
        <taxon>Hexacorallia</taxon>
        <taxon>Actiniaria</taxon>
        <taxon>Aiptasiidae</taxon>
        <taxon>Exaiptasia</taxon>
    </lineage>
</organism>
<dbReference type="AlphaFoldDB" id="A0A913XM64"/>
<evidence type="ECO:0000256" key="14">
    <source>
        <dbReference type="ARBA" id="ARBA00052732"/>
    </source>
</evidence>
<feature type="transmembrane region" description="Helical" evidence="20">
    <location>
        <begin position="421"/>
        <end position="443"/>
    </location>
</feature>
<evidence type="ECO:0000256" key="10">
    <source>
        <dbReference type="ARBA" id="ARBA00051323"/>
    </source>
</evidence>
<evidence type="ECO:0000256" key="3">
    <source>
        <dbReference type="ARBA" id="ARBA00022448"/>
    </source>
</evidence>
<evidence type="ECO:0000256" key="2">
    <source>
        <dbReference type="ARBA" id="ARBA00009523"/>
    </source>
</evidence>
<feature type="transmembrane region" description="Helical" evidence="20">
    <location>
        <begin position="268"/>
        <end position="290"/>
    </location>
</feature>
<dbReference type="RefSeq" id="XP_020906526.1">
    <property type="nucleotide sequence ID" value="XM_021050867.2"/>
</dbReference>
<feature type="transmembrane region" description="Helical" evidence="20">
    <location>
        <begin position="386"/>
        <end position="409"/>
    </location>
</feature>
<keyword evidence="8 20" id="KW-0472">Membrane</keyword>
<feature type="transmembrane region" description="Helical" evidence="20">
    <location>
        <begin position="118"/>
        <end position="146"/>
    </location>
</feature>
<keyword evidence="22" id="KW-1185">Reference proteome</keyword>
<evidence type="ECO:0000256" key="15">
    <source>
        <dbReference type="ARBA" id="ARBA00074336"/>
    </source>
</evidence>
<evidence type="ECO:0000256" key="17">
    <source>
        <dbReference type="ARBA" id="ARBA00083296"/>
    </source>
</evidence>
<keyword evidence="7 20" id="KW-1133">Transmembrane helix</keyword>
<name>A0A913XM64_EXADI</name>
<dbReference type="InterPro" id="IPR050598">
    <property type="entry name" value="AminoAcid_Transporter"/>
</dbReference>
<comment type="similarity">
    <text evidence="2">Belongs to the amino acid-polyamine-organocation (APC) superfamily.</text>
</comment>
<accession>A0A913XM64</accession>
<dbReference type="GO" id="GO:0015179">
    <property type="term" value="F:L-amino acid transmembrane transporter activity"/>
    <property type="evidence" value="ECO:0007669"/>
    <property type="project" value="TreeGrafter"/>
</dbReference>
<comment type="catalytic activity">
    <reaction evidence="13">
        <text>L-cysteine(out) + L-arginine(in) = L-cysteine(in) + L-arginine(out)</text>
        <dbReference type="Rhea" id="RHEA:71071"/>
        <dbReference type="ChEBI" id="CHEBI:32682"/>
        <dbReference type="ChEBI" id="CHEBI:35235"/>
    </reaction>
    <physiologicalReaction direction="left-to-right" evidence="13">
        <dbReference type="Rhea" id="RHEA:71072"/>
    </physiologicalReaction>
</comment>
<evidence type="ECO:0000256" key="12">
    <source>
        <dbReference type="ARBA" id="ARBA00051835"/>
    </source>
</evidence>
<evidence type="ECO:0000256" key="1">
    <source>
        <dbReference type="ARBA" id="ARBA00004424"/>
    </source>
</evidence>
<evidence type="ECO:0000256" key="4">
    <source>
        <dbReference type="ARBA" id="ARBA00022475"/>
    </source>
</evidence>
<feature type="transmembrane region" description="Helical" evidence="20">
    <location>
        <begin position="41"/>
        <end position="61"/>
    </location>
</feature>
<dbReference type="PIRSF" id="PIRSF006060">
    <property type="entry name" value="AA_transporter"/>
    <property type="match status" value="1"/>
</dbReference>
<feature type="region of interest" description="Disordered" evidence="19">
    <location>
        <begin position="1"/>
        <end position="30"/>
    </location>
</feature>
<feature type="transmembrane region" description="Helical" evidence="20">
    <location>
        <begin position="198"/>
        <end position="217"/>
    </location>
</feature>
<dbReference type="InterPro" id="IPR002293">
    <property type="entry name" value="AA/rel_permease1"/>
</dbReference>
<dbReference type="GO" id="GO:0016324">
    <property type="term" value="C:apical plasma membrane"/>
    <property type="evidence" value="ECO:0007669"/>
    <property type="project" value="UniProtKB-SubCell"/>
</dbReference>
<evidence type="ECO:0000256" key="20">
    <source>
        <dbReference type="SAM" id="Phobius"/>
    </source>
</evidence>
<keyword evidence="6 20" id="KW-0812">Transmembrane</keyword>
<evidence type="ECO:0000256" key="5">
    <source>
        <dbReference type="ARBA" id="ARBA00022553"/>
    </source>
</evidence>
<dbReference type="KEGG" id="epa:110244655"/>
<evidence type="ECO:0000256" key="16">
    <source>
        <dbReference type="ARBA" id="ARBA00079910"/>
    </source>
</evidence>
<dbReference type="Gene3D" id="1.20.1740.10">
    <property type="entry name" value="Amino acid/polyamine transporter I"/>
    <property type="match status" value="1"/>
</dbReference>
<evidence type="ECO:0000256" key="13">
    <source>
        <dbReference type="ARBA" id="ARBA00052179"/>
    </source>
</evidence>
<feature type="compositionally biased region" description="Basic and acidic residues" evidence="19">
    <location>
        <begin position="7"/>
        <end position="16"/>
    </location>
</feature>
<keyword evidence="4" id="KW-1003">Cell membrane</keyword>
<comment type="catalytic activity">
    <reaction evidence="10">
        <text>L-lysine(out) + L-arginine(in) = L-lysine(in) + L-arginine(out)</text>
        <dbReference type="Rhea" id="RHEA:70827"/>
        <dbReference type="ChEBI" id="CHEBI:32551"/>
        <dbReference type="ChEBI" id="CHEBI:32682"/>
    </reaction>
    <physiologicalReaction direction="left-to-right" evidence="10">
        <dbReference type="Rhea" id="RHEA:70828"/>
    </physiologicalReaction>
</comment>
<dbReference type="PANTHER" id="PTHR11785:SF512">
    <property type="entry name" value="SOBREMESA, ISOFORM B"/>
    <property type="match status" value="1"/>
</dbReference>
<evidence type="ECO:0000256" key="6">
    <source>
        <dbReference type="ARBA" id="ARBA00022692"/>
    </source>
</evidence>
<dbReference type="PANTHER" id="PTHR11785">
    <property type="entry name" value="AMINO ACID TRANSPORTER"/>
    <property type="match status" value="1"/>
</dbReference>
<feature type="transmembrane region" description="Helical" evidence="20">
    <location>
        <begin position="310"/>
        <end position="330"/>
    </location>
</feature>
<evidence type="ECO:0000313" key="21">
    <source>
        <dbReference type="EnsemblMetazoa" id="XP_020906526.1"/>
    </source>
</evidence>
<keyword evidence="9" id="KW-1015">Disulfide bond</keyword>
<reference evidence="21" key="1">
    <citation type="submission" date="2022-11" db="UniProtKB">
        <authorList>
            <consortium name="EnsemblMetazoa"/>
        </authorList>
    </citation>
    <scope>IDENTIFICATION</scope>
</reference>
<dbReference type="OrthoDB" id="5982228at2759"/>
<evidence type="ECO:0000256" key="7">
    <source>
        <dbReference type="ARBA" id="ARBA00022989"/>
    </source>
</evidence>
<feature type="transmembrane region" description="Helical" evidence="20">
    <location>
        <begin position="449"/>
        <end position="466"/>
    </location>
</feature>
<feature type="transmembrane region" description="Helical" evidence="20">
    <location>
        <begin position="166"/>
        <end position="186"/>
    </location>
</feature>
<evidence type="ECO:0000256" key="9">
    <source>
        <dbReference type="ARBA" id="ARBA00023157"/>
    </source>
</evidence>
<comment type="catalytic activity">
    <reaction evidence="18">
        <text>L-phenylalanine(out) + L-arginine(in) = L-phenylalanine(in) + L-arginine(out)</text>
        <dbReference type="Rhea" id="RHEA:71067"/>
        <dbReference type="ChEBI" id="CHEBI:32682"/>
        <dbReference type="ChEBI" id="CHEBI:58095"/>
    </reaction>
    <physiologicalReaction direction="left-to-right" evidence="18">
        <dbReference type="Rhea" id="RHEA:71068"/>
    </physiologicalReaction>
</comment>
<evidence type="ECO:0000256" key="8">
    <source>
        <dbReference type="ARBA" id="ARBA00023136"/>
    </source>
</evidence>